<dbReference type="AlphaFoldDB" id="A0A1I3M6P7"/>
<dbReference type="RefSeq" id="WP_089819821.1">
    <property type="nucleotide sequence ID" value="NZ_FORQ01000002.1"/>
</dbReference>
<dbReference type="GO" id="GO:0022857">
    <property type="term" value="F:transmembrane transporter activity"/>
    <property type="evidence" value="ECO:0007669"/>
    <property type="project" value="InterPro"/>
</dbReference>
<dbReference type="GO" id="GO:0030313">
    <property type="term" value="C:cell envelope"/>
    <property type="evidence" value="ECO:0007669"/>
    <property type="project" value="UniProtKB-SubCell"/>
</dbReference>
<dbReference type="GO" id="GO:0005886">
    <property type="term" value="C:plasma membrane"/>
    <property type="evidence" value="ECO:0007669"/>
    <property type="project" value="TreeGrafter"/>
</dbReference>
<dbReference type="Gene3D" id="2.40.420.20">
    <property type="match status" value="1"/>
</dbReference>
<dbReference type="Gene3D" id="2.40.30.170">
    <property type="match status" value="1"/>
</dbReference>
<comment type="similarity">
    <text evidence="1">Belongs to the membrane fusion protein (MFP) (TC 8.A.1) family.</text>
</comment>
<sequence length="409" mass="43783">MKNKIILLSFSVLSVLSCKKQDEKPPQGPKVVSTVQVENRNVVGYSTFPAKIEGRVNNDVRAKMQGYITQVLVDEGQFVRKGQPLFRLETNSLNQSANAARAGVGAARSSVAASDANVKAAQSAVNAAQVEVNKLKPLVEKNIISSVQLQTAQANLAKAQAQVSQAIASRQQASAGVAQAQANFQGVQANIDYSVIRAPISGTVGKINFRTGSLVGPGDPMPISTVSDTSELYAYFSMNEKEYLDFLKNAEGATVPEKIKNMPPVELILANGDVYAEKGYIKAITGQIDPSTGSIQFRVSFPNPNKLLSNGNSGTIKIPVAYDNALVLPESATYEQQGLVYIYKVNQDTAKSNVISIIDRVNNMVIIKEGAKKGEVVVAEGVGTIKSGSPVKPQPKKFDDIINAIKPQF</sequence>
<evidence type="ECO:0000256" key="1">
    <source>
        <dbReference type="ARBA" id="ARBA00009477"/>
    </source>
</evidence>
<gene>
    <name evidence="4" type="ORF">SAMN05421638_1561</name>
</gene>
<feature type="domain" description="Multidrug resistance protein MdtA-like beta-barrel" evidence="3">
    <location>
        <begin position="257"/>
        <end position="318"/>
    </location>
</feature>
<reference evidence="5" key="1">
    <citation type="submission" date="2016-10" db="EMBL/GenBank/DDBJ databases">
        <authorList>
            <person name="Varghese N."/>
            <person name="Submissions S."/>
        </authorList>
    </citation>
    <scope>NUCLEOTIDE SEQUENCE [LARGE SCALE GENOMIC DNA]</scope>
    <source>
        <strain evidence="5">DSM 22251</strain>
    </source>
</reference>
<dbReference type="Pfam" id="PF25917">
    <property type="entry name" value="BSH_RND"/>
    <property type="match status" value="1"/>
</dbReference>
<evidence type="ECO:0000259" key="3">
    <source>
        <dbReference type="Pfam" id="PF25944"/>
    </source>
</evidence>
<name>A0A1I3M6P7_9FLAO</name>
<dbReference type="Proteomes" id="UP000242560">
    <property type="component" value="Unassembled WGS sequence"/>
</dbReference>
<dbReference type="InterPro" id="IPR058626">
    <property type="entry name" value="MdtA-like_b-barrel"/>
</dbReference>
<evidence type="ECO:0000313" key="4">
    <source>
        <dbReference type="EMBL" id="SFI92607.1"/>
    </source>
</evidence>
<dbReference type="NCBIfam" id="TIGR01730">
    <property type="entry name" value="RND_mfp"/>
    <property type="match status" value="1"/>
</dbReference>
<dbReference type="Pfam" id="PF25944">
    <property type="entry name" value="Beta-barrel_RND"/>
    <property type="match status" value="1"/>
</dbReference>
<protein>
    <submittedName>
        <fullName evidence="4">Membrane fusion protein, multidrug efflux system</fullName>
    </submittedName>
</protein>
<dbReference type="GO" id="GO:0046677">
    <property type="term" value="P:response to antibiotic"/>
    <property type="evidence" value="ECO:0007669"/>
    <property type="project" value="TreeGrafter"/>
</dbReference>
<proteinExistence type="inferred from homology"/>
<dbReference type="InterPro" id="IPR006143">
    <property type="entry name" value="RND_pump_MFP"/>
</dbReference>
<organism evidence="4 5">
    <name type="scientific">Kaistella treverensis</name>
    <dbReference type="NCBI Taxonomy" id="631455"/>
    <lineage>
        <taxon>Bacteria</taxon>
        <taxon>Pseudomonadati</taxon>
        <taxon>Bacteroidota</taxon>
        <taxon>Flavobacteriia</taxon>
        <taxon>Flavobacteriales</taxon>
        <taxon>Weeksellaceae</taxon>
        <taxon>Chryseobacterium group</taxon>
        <taxon>Kaistella</taxon>
    </lineage>
</organism>
<accession>A0A1I3M6P7</accession>
<dbReference type="PANTHER" id="PTHR30158:SF23">
    <property type="entry name" value="MULTIDRUG RESISTANCE PROTEIN MEXA"/>
    <property type="match status" value="1"/>
</dbReference>
<dbReference type="PROSITE" id="PS51257">
    <property type="entry name" value="PROKAR_LIPOPROTEIN"/>
    <property type="match status" value="1"/>
</dbReference>
<dbReference type="SUPFAM" id="SSF111369">
    <property type="entry name" value="HlyD-like secretion proteins"/>
    <property type="match status" value="2"/>
</dbReference>
<dbReference type="Gene3D" id="1.10.287.470">
    <property type="entry name" value="Helix hairpin bin"/>
    <property type="match status" value="1"/>
</dbReference>
<evidence type="ECO:0000313" key="5">
    <source>
        <dbReference type="Proteomes" id="UP000242560"/>
    </source>
</evidence>
<feature type="domain" description="Multidrug resistance protein MdtA-like barrel-sandwich hybrid" evidence="2">
    <location>
        <begin position="59"/>
        <end position="226"/>
    </location>
</feature>
<keyword evidence="5" id="KW-1185">Reference proteome</keyword>
<dbReference type="InterPro" id="IPR058625">
    <property type="entry name" value="MdtA-like_BSH"/>
</dbReference>
<dbReference type="EMBL" id="FORQ01000002">
    <property type="protein sequence ID" value="SFI92607.1"/>
    <property type="molecule type" value="Genomic_DNA"/>
</dbReference>
<evidence type="ECO:0000259" key="2">
    <source>
        <dbReference type="Pfam" id="PF25917"/>
    </source>
</evidence>
<dbReference type="PANTHER" id="PTHR30158">
    <property type="entry name" value="ACRA/E-RELATED COMPONENT OF DRUG EFFLUX TRANSPORTER"/>
    <property type="match status" value="1"/>
</dbReference>
<dbReference type="Gene3D" id="2.40.50.100">
    <property type="match status" value="1"/>
</dbReference>